<evidence type="ECO:0000313" key="1">
    <source>
        <dbReference type="EMBL" id="RDX64990.1"/>
    </source>
</evidence>
<evidence type="ECO:0000313" key="2">
    <source>
        <dbReference type="Proteomes" id="UP000257109"/>
    </source>
</evidence>
<dbReference type="Proteomes" id="UP000257109">
    <property type="component" value="Unassembled WGS sequence"/>
</dbReference>
<reference evidence="1" key="1">
    <citation type="submission" date="2018-05" db="EMBL/GenBank/DDBJ databases">
        <title>Draft genome of Mucuna pruriens seed.</title>
        <authorList>
            <person name="Nnadi N.E."/>
            <person name="Vos R."/>
            <person name="Hasami M.H."/>
            <person name="Devisetty U.K."/>
            <person name="Aguiy J.C."/>
        </authorList>
    </citation>
    <scope>NUCLEOTIDE SEQUENCE [LARGE SCALE GENOMIC DNA]</scope>
    <source>
        <strain evidence="1">JCA_2017</strain>
    </source>
</reference>
<name>A0A371EG16_MUCPR</name>
<dbReference type="AlphaFoldDB" id="A0A371EG16"/>
<accession>A0A371EG16</accession>
<gene>
    <name evidence="1" type="ORF">CR513_56389</name>
</gene>
<protein>
    <submittedName>
        <fullName evidence="1">Uncharacterized protein</fullName>
    </submittedName>
</protein>
<feature type="non-terminal residue" evidence="1">
    <location>
        <position position="1"/>
    </location>
</feature>
<keyword evidence="2" id="KW-1185">Reference proteome</keyword>
<dbReference type="EMBL" id="QJKJ01014125">
    <property type="protein sequence ID" value="RDX64990.1"/>
    <property type="molecule type" value="Genomic_DNA"/>
</dbReference>
<comment type="caution">
    <text evidence="1">The sequence shown here is derived from an EMBL/GenBank/DDBJ whole genome shotgun (WGS) entry which is preliminary data.</text>
</comment>
<sequence>MNRFRILNKDHRARVVHYKMFSNSSEPFIVYSDASKMSLSDVVMLKNLVMTWAPRQLKAP</sequence>
<proteinExistence type="predicted"/>
<organism evidence="1 2">
    <name type="scientific">Mucuna pruriens</name>
    <name type="common">Velvet bean</name>
    <name type="synonym">Dolichos pruriens</name>
    <dbReference type="NCBI Taxonomy" id="157652"/>
    <lineage>
        <taxon>Eukaryota</taxon>
        <taxon>Viridiplantae</taxon>
        <taxon>Streptophyta</taxon>
        <taxon>Embryophyta</taxon>
        <taxon>Tracheophyta</taxon>
        <taxon>Spermatophyta</taxon>
        <taxon>Magnoliopsida</taxon>
        <taxon>eudicotyledons</taxon>
        <taxon>Gunneridae</taxon>
        <taxon>Pentapetalae</taxon>
        <taxon>rosids</taxon>
        <taxon>fabids</taxon>
        <taxon>Fabales</taxon>
        <taxon>Fabaceae</taxon>
        <taxon>Papilionoideae</taxon>
        <taxon>50 kb inversion clade</taxon>
        <taxon>NPAAA clade</taxon>
        <taxon>indigoferoid/millettioid clade</taxon>
        <taxon>Phaseoleae</taxon>
        <taxon>Mucuna</taxon>
    </lineage>
</organism>